<dbReference type="SUPFAM" id="SSF52799">
    <property type="entry name" value="(Phosphotyrosine protein) phosphatases II"/>
    <property type="match status" value="1"/>
</dbReference>
<feature type="domain" description="Tyrosine specific protein phosphatases" evidence="8">
    <location>
        <begin position="171"/>
        <end position="242"/>
    </location>
</feature>
<dbReference type="InterPro" id="IPR000340">
    <property type="entry name" value="Dual-sp_phosphatase_cat-dom"/>
</dbReference>
<proteinExistence type="predicted"/>
<dbReference type="InterPro" id="IPR046342">
    <property type="entry name" value="CBS_dom_sf"/>
</dbReference>
<dbReference type="InterPro" id="IPR000644">
    <property type="entry name" value="CBS_dom"/>
</dbReference>
<dbReference type="Pfam" id="PF00069">
    <property type="entry name" value="Pkinase"/>
    <property type="match status" value="1"/>
</dbReference>
<dbReference type="InterPro" id="IPR050205">
    <property type="entry name" value="CDPK_Ser/Thr_kinases"/>
</dbReference>
<dbReference type="EMBL" id="CAUJNA010001657">
    <property type="protein sequence ID" value="CAJ1388219.1"/>
    <property type="molecule type" value="Genomic_DNA"/>
</dbReference>
<keyword evidence="3" id="KW-0547">Nucleotide-binding</keyword>
<evidence type="ECO:0000256" key="5">
    <source>
        <dbReference type="ARBA" id="ARBA00022840"/>
    </source>
</evidence>
<name>A0AA36IIJ0_9DINO</name>
<dbReference type="SUPFAM" id="SSF56112">
    <property type="entry name" value="Protein kinase-like (PK-like)"/>
    <property type="match status" value="1"/>
</dbReference>
<dbReference type="InterPro" id="IPR011009">
    <property type="entry name" value="Kinase-like_dom_sf"/>
</dbReference>
<dbReference type="InterPro" id="IPR029021">
    <property type="entry name" value="Prot-tyrosine_phosphatase-like"/>
</dbReference>
<dbReference type="AlphaFoldDB" id="A0AA36IIJ0"/>
<dbReference type="GO" id="GO:0004674">
    <property type="term" value="F:protein serine/threonine kinase activity"/>
    <property type="evidence" value="ECO:0007669"/>
    <property type="project" value="UniProtKB-KW"/>
</dbReference>
<dbReference type="Pfam" id="PF00782">
    <property type="entry name" value="DSPc"/>
    <property type="match status" value="1"/>
</dbReference>
<dbReference type="Pfam" id="PF00571">
    <property type="entry name" value="CBS"/>
    <property type="match status" value="1"/>
</dbReference>
<keyword evidence="4" id="KW-0418">Kinase</keyword>
<dbReference type="PANTHER" id="PTHR24349">
    <property type="entry name" value="SERINE/THREONINE-PROTEIN KINASE"/>
    <property type="match status" value="1"/>
</dbReference>
<dbReference type="SMART" id="SM00220">
    <property type="entry name" value="S_TKc"/>
    <property type="match status" value="1"/>
</dbReference>
<dbReference type="Gene3D" id="3.10.580.10">
    <property type="entry name" value="CBS-domain"/>
    <property type="match status" value="2"/>
</dbReference>
<comment type="caution">
    <text evidence="9">The sequence shown here is derived from an EMBL/GenBank/DDBJ whole genome shotgun (WGS) entry which is preliminary data.</text>
</comment>
<organism evidence="9 10">
    <name type="scientific">Effrenium voratum</name>
    <dbReference type="NCBI Taxonomy" id="2562239"/>
    <lineage>
        <taxon>Eukaryota</taxon>
        <taxon>Sar</taxon>
        <taxon>Alveolata</taxon>
        <taxon>Dinophyceae</taxon>
        <taxon>Suessiales</taxon>
        <taxon>Symbiodiniaceae</taxon>
        <taxon>Effrenium</taxon>
    </lineage>
</organism>
<protein>
    <submittedName>
        <fullName evidence="9">Uncharacterized protein</fullName>
    </submittedName>
</protein>
<evidence type="ECO:0000259" key="8">
    <source>
        <dbReference type="PROSITE" id="PS50056"/>
    </source>
</evidence>
<evidence type="ECO:0000313" key="10">
    <source>
        <dbReference type="Proteomes" id="UP001178507"/>
    </source>
</evidence>
<evidence type="ECO:0000256" key="2">
    <source>
        <dbReference type="ARBA" id="ARBA00022679"/>
    </source>
</evidence>
<keyword evidence="5" id="KW-0067">ATP-binding</keyword>
<keyword evidence="2" id="KW-0808">Transferase</keyword>
<dbReference type="PROSITE" id="PS50011">
    <property type="entry name" value="PROTEIN_KINASE_DOM"/>
    <property type="match status" value="1"/>
</dbReference>
<dbReference type="Proteomes" id="UP001178507">
    <property type="component" value="Unassembled WGS sequence"/>
</dbReference>
<dbReference type="GO" id="GO:0005524">
    <property type="term" value="F:ATP binding"/>
    <property type="evidence" value="ECO:0007669"/>
    <property type="project" value="UniProtKB-KW"/>
</dbReference>
<dbReference type="SUPFAM" id="SSF54631">
    <property type="entry name" value="CBS-domain pair"/>
    <property type="match status" value="2"/>
</dbReference>
<dbReference type="InterPro" id="IPR000719">
    <property type="entry name" value="Prot_kinase_dom"/>
</dbReference>
<dbReference type="Gene3D" id="1.10.510.10">
    <property type="entry name" value="Transferase(Phosphotransferase) domain 1"/>
    <property type="match status" value="1"/>
</dbReference>
<evidence type="ECO:0000259" key="7">
    <source>
        <dbReference type="PROSITE" id="PS50054"/>
    </source>
</evidence>
<feature type="domain" description="Protein kinase" evidence="6">
    <location>
        <begin position="359"/>
        <end position="635"/>
    </location>
</feature>
<accession>A0AA36IIJ0</accession>
<sequence>MGASCSESLKSCVAFVKTLRAESGGPPACASAQTLPKVHICEGCQGQADEFAQGAHGKLLCRSCLRREDEALLAPSEEEQKGLDQLSKVLDNVSWKYWKPGEQPARVLDWMYLGDLKEATDFELLSNRGIGAVLNLINWWELSSRLPEVADFAALYSSNHVEFKEVDSEDRLFFDIVEKCWPACESFLGKCRARNQRVLVNCKAGHNRSACICICWLVSHEGYSLLEAVELVQGRRGTILSNHGFRLQLLRLALRLGRLGDFTPQLARTMVKPGSETHLDSIINQKRMTVRYDEAQPEGGELPLMRRQSSPLQGLRPRRLSLISEEVHNNVNQRALKLELLACLYHRDQKFLDDYEYTSQPPTIIGSGFSGDVVLCRRKEKAAVRQNQETYVRCVKSFNLKQMAPDKLDKLKNEAVIYLSLEHPHIARLFDVYEDDEQVSLVMQYCSGGTLESAIRSQGAFSEPKFQDVAVPMLLAVNYIHSLGIVHRDIKPRNWVYEADGQTIKLIDFGFSVKGYLGAESLQGCMGTLGYLAPEVVKAGLSSESAYTAKCDIWSLGVVFDELLTGEPAFHRDAGQCDGYTEEVVLREIKEVSEEIIEKVLAQVPANAVPLLRRMLTKDPLARPSAREVLDDNYLALVRARIADPPRALPVRVILDRFRAHASASKPSRAWLLAVARSPTYLPWEEFCALRETFKMFDAQGLNGTVNFETFFTVLQRAARDSPRVWNENPENTFDNSQGPIRADIAKLWKAVCGEQESLSYCEFMAVLLPPMEDVFADADSKSAENEVYSPLRPKEHWSPSKPIFQYLQLLKRASKSVPKTLEFDESEEVRQVVSVMARHHRRWALVRYKDGRRQFFDYMDINHKLLQDAPFGSVAESMSRICKANVGTIANCSQFCEYVPANVATPLRDVILLIAGKRNGRPVRRVPLVDADGEIVTVFSSLDFLNLALKCSAPTAVLKSLSAKVFDRRGTILQVSVQQDEPLLNALGIMEKEGLTICPITLRELSGTMGGVVASNVVSAADLKWVVRSGNFAALNMSVGDFVAWRAESEQASLDHILRQQRLQRFNVVSVMAAASLHTLAQRLVDSRLQRIFLASDDIARIVGIVSSRDILLQILDQVV</sequence>
<dbReference type="InterPro" id="IPR020422">
    <property type="entry name" value="TYR_PHOSPHATASE_DUAL_dom"/>
</dbReference>
<feature type="domain" description="Tyrosine-protein phosphatase" evidence="7">
    <location>
        <begin position="103"/>
        <end position="258"/>
    </location>
</feature>
<dbReference type="InterPro" id="IPR000387">
    <property type="entry name" value="Tyr_Pase_dom"/>
</dbReference>
<evidence type="ECO:0000313" key="9">
    <source>
        <dbReference type="EMBL" id="CAJ1388219.1"/>
    </source>
</evidence>
<dbReference type="CDD" id="cd14498">
    <property type="entry name" value="DSP"/>
    <property type="match status" value="1"/>
</dbReference>
<evidence type="ECO:0000256" key="3">
    <source>
        <dbReference type="ARBA" id="ARBA00022741"/>
    </source>
</evidence>
<dbReference type="SMART" id="SM00195">
    <property type="entry name" value="DSPc"/>
    <property type="match status" value="1"/>
</dbReference>
<dbReference type="Gene3D" id="3.90.190.10">
    <property type="entry name" value="Protein tyrosine phosphatase superfamily"/>
    <property type="match status" value="1"/>
</dbReference>
<gene>
    <name evidence="9" type="ORF">EVOR1521_LOCUS14141</name>
</gene>
<keyword evidence="10" id="KW-1185">Reference proteome</keyword>
<dbReference type="PROSITE" id="PS50056">
    <property type="entry name" value="TYR_PHOSPHATASE_2"/>
    <property type="match status" value="1"/>
</dbReference>
<dbReference type="PROSITE" id="PS50054">
    <property type="entry name" value="TYR_PHOSPHATASE_DUAL"/>
    <property type="match status" value="1"/>
</dbReference>
<keyword evidence="1" id="KW-0723">Serine/threonine-protein kinase</keyword>
<reference evidence="9" key="1">
    <citation type="submission" date="2023-08" db="EMBL/GenBank/DDBJ databases">
        <authorList>
            <person name="Chen Y."/>
            <person name="Shah S."/>
            <person name="Dougan E. K."/>
            <person name="Thang M."/>
            <person name="Chan C."/>
        </authorList>
    </citation>
    <scope>NUCLEOTIDE SEQUENCE</scope>
</reference>
<evidence type="ECO:0000256" key="4">
    <source>
        <dbReference type="ARBA" id="ARBA00022777"/>
    </source>
</evidence>
<evidence type="ECO:0000256" key="1">
    <source>
        <dbReference type="ARBA" id="ARBA00022527"/>
    </source>
</evidence>
<evidence type="ECO:0000259" key="6">
    <source>
        <dbReference type="PROSITE" id="PS50011"/>
    </source>
</evidence>